<dbReference type="Gene3D" id="2.40.260.10">
    <property type="entry name" value="Sortase"/>
    <property type="match status" value="1"/>
</dbReference>
<evidence type="ECO:0000313" key="3">
    <source>
        <dbReference type="Proteomes" id="UP000749320"/>
    </source>
</evidence>
<name>A0A921KK56_9FIRM</name>
<proteinExistence type="predicted"/>
<dbReference type="AlphaFoldDB" id="A0A921KK56"/>
<dbReference type="InterPro" id="IPR023365">
    <property type="entry name" value="Sortase_dom-sf"/>
</dbReference>
<dbReference type="EMBL" id="DYWV01000351">
    <property type="protein sequence ID" value="HJF41274.1"/>
    <property type="molecule type" value="Genomic_DNA"/>
</dbReference>
<dbReference type="CDD" id="cd05826">
    <property type="entry name" value="Sortase_B"/>
    <property type="match status" value="1"/>
</dbReference>
<reference evidence="2" key="1">
    <citation type="journal article" date="2021" name="PeerJ">
        <title>Extensive microbial diversity within the chicken gut microbiome revealed by metagenomics and culture.</title>
        <authorList>
            <person name="Gilroy R."/>
            <person name="Ravi A."/>
            <person name="Getino M."/>
            <person name="Pursley I."/>
            <person name="Horton D.L."/>
            <person name="Alikhan N.F."/>
            <person name="Baker D."/>
            <person name="Gharbi K."/>
            <person name="Hall N."/>
            <person name="Watson M."/>
            <person name="Adriaenssens E.M."/>
            <person name="Foster-Nyarko E."/>
            <person name="Jarju S."/>
            <person name="Secka A."/>
            <person name="Antonio M."/>
            <person name="Oren A."/>
            <person name="Chaudhuri R.R."/>
            <person name="La Ragione R."/>
            <person name="Hildebrand F."/>
            <person name="Pallen M.J."/>
        </authorList>
    </citation>
    <scope>NUCLEOTIDE SEQUENCE</scope>
    <source>
        <strain evidence="2">CHK193-16274</strain>
    </source>
</reference>
<protein>
    <submittedName>
        <fullName evidence="2">Class B sortase</fullName>
    </submittedName>
</protein>
<keyword evidence="1" id="KW-0378">Hydrolase</keyword>
<evidence type="ECO:0000256" key="1">
    <source>
        <dbReference type="ARBA" id="ARBA00022801"/>
    </source>
</evidence>
<dbReference type="InterPro" id="IPR005754">
    <property type="entry name" value="Sortase"/>
</dbReference>
<dbReference type="SUPFAM" id="SSF63817">
    <property type="entry name" value="Sortase"/>
    <property type="match status" value="1"/>
</dbReference>
<evidence type="ECO:0000313" key="2">
    <source>
        <dbReference type="EMBL" id="HJF41274.1"/>
    </source>
</evidence>
<sequence length="238" mass="28185">MKCKVLIVLLILICIIAFSFSFYIIVTDFQEKEESNKDTENLIKETIIVNEGTKEKNIDWNKLKEINKDIIAWIEIPDTIINYPILKDNNLYYLKHSYNKKYNSNGSIFTTNKNPFEEFETLLYGHNMKNGNMFSILDKYMDEDFLYTHQKFKIYTPNENYEATIFSVYSIGVNTENNNIKELNFDERIDYYKKASKITIKVDKKITKIVKLSTCSYLNTKTSPTDQRYYIIAYLETI</sequence>
<dbReference type="InterPro" id="IPR009835">
    <property type="entry name" value="SrtB"/>
</dbReference>
<dbReference type="Pfam" id="PF04203">
    <property type="entry name" value="Sortase"/>
    <property type="match status" value="1"/>
</dbReference>
<reference evidence="2" key="2">
    <citation type="submission" date="2021-09" db="EMBL/GenBank/DDBJ databases">
        <authorList>
            <person name="Gilroy R."/>
        </authorList>
    </citation>
    <scope>NUCLEOTIDE SEQUENCE</scope>
    <source>
        <strain evidence="2">CHK193-16274</strain>
    </source>
</reference>
<organism evidence="2 3">
    <name type="scientific">Thomasclavelia spiroformis</name>
    <dbReference type="NCBI Taxonomy" id="29348"/>
    <lineage>
        <taxon>Bacteria</taxon>
        <taxon>Bacillati</taxon>
        <taxon>Bacillota</taxon>
        <taxon>Erysipelotrichia</taxon>
        <taxon>Erysipelotrichales</taxon>
        <taxon>Coprobacillaceae</taxon>
        <taxon>Thomasclavelia</taxon>
    </lineage>
</organism>
<comment type="caution">
    <text evidence="2">The sequence shown here is derived from an EMBL/GenBank/DDBJ whole genome shotgun (WGS) entry which is preliminary data.</text>
</comment>
<gene>
    <name evidence="2" type="ORF">K8V91_10140</name>
</gene>
<dbReference type="Proteomes" id="UP000749320">
    <property type="component" value="Unassembled WGS sequence"/>
</dbReference>
<accession>A0A921KK56</accession>
<dbReference type="GO" id="GO:0016787">
    <property type="term" value="F:hydrolase activity"/>
    <property type="evidence" value="ECO:0007669"/>
    <property type="project" value="UniProtKB-KW"/>
</dbReference>